<keyword evidence="1" id="KW-0812">Transmembrane</keyword>
<feature type="transmembrane region" description="Helical" evidence="1">
    <location>
        <begin position="76"/>
        <end position="93"/>
    </location>
</feature>
<organism evidence="2 3">
    <name type="scientific">Tumebacillus amylolyticus</name>
    <dbReference type="NCBI Taxonomy" id="2801339"/>
    <lineage>
        <taxon>Bacteria</taxon>
        <taxon>Bacillati</taxon>
        <taxon>Bacillota</taxon>
        <taxon>Bacilli</taxon>
        <taxon>Bacillales</taxon>
        <taxon>Alicyclobacillaceae</taxon>
        <taxon>Tumebacillus</taxon>
    </lineage>
</organism>
<keyword evidence="1" id="KW-0472">Membrane</keyword>
<feature type="transmembrane region" description="Helical" evidence="1">
    <location>
        <begin position="42"/>
        <end position="64"/>
    </location>
</feature>
<comment type="caution">
    <text evidence="2">The sequence shown here is derived from an EMBL/GenBank/DDBJ whole genome shotgun (WGS) entry which is preliminary data.</text>
</comment>
<feature type="transmembrane region" description="Helical" evidence="1">
    <location>
        <begin position="14"/>
        <end position="30"/>
    </location>
</feature>
<keyword evidence="3" id="KW-1185">Reference proteome</keyword>
<proteinExistence type="predicted"/>
<dbReference type="Proteomes" id="UP000602284">
    <property type="component" value="Unassembled WGS sequence"/>
</dbReference>
<keyword evidence="1" id="KW-1133">Transmembrane helix</keyword>
<accession>A0ABS1J7Q7</accession>
<evidence type="ECO:0000313" key="3">
    <source>
        <dbReference type="Proteomes" id="UP000602284"/>
    </source>
</evidence>
<dbReference type="EMBL" id="JAEQNB010000001">
    <property type="protein sequence ID" value="MBL0386304.1"/>
    <property type="molecule type" value="Genomic_DNA"/>
</dbReference>
<protein>
    <submittedName>
        <fullName evidence="2">Uncharacterized protein</fullName>
    </submittedName>
</protein>
<feature type="transmembrane region" description="Helical" evidence="1">
    <location>
        <begin position="105"/>
        <end position="122"/>
    </location>
</feature>
<sequence>MNVNVPWKFDGNDWFLVISMGVLLLVILMLPKRFPAALWIPLVMYSGLLAQTSDMVLAGVYDVYDFLDSQALEPTYAVAQFVLYPEMALLYCYFYEKWHVRGWKLGLYILVWVGFSTWYEWLSVQFHVLHYKGWILLYSVPVYLLVFLSLIFMYNWVSRLYEKRDMPPG</sequence>
<reference evidence="2 3" key="1">
    <citation type="submission" date="2021-01" db="EMBL/GenBank/DDBJ databases">
        <title>Tumebacillus sp. strain ITR2 16S ribosomal RNA gene Genome sequencing and assembly.</title>
        <authorList>
            <person name="Kang M."/>
        </authorList>
    </citation>
    <scope>NUCLEOTIDE SEQUENCE [LARGE SCALE GENOMIC DNA]</scope>
    <source>
        <strain evidence="2 3">ITR2</strain>
    </source>
</reference>
<feature type="transmembrane region" description="Helical" evidence="1">
    <location>
        <begin position="134"/>
        <end position="157"/>
    </location>
</feature>
<name>A0ABS1J7Q7_9BACL</name>
<evidence type="ECO:0000256" key="1">
    <source>
        <dbReference type="SAM" id="Phobius"/>
    </source>
</evidence>
<gene>
    <name evidence="2" type="ORF">JJB07_06505</name>
</gene>
<evidence type="ECO:0000313" key="2">
    <source>
        <dbReference type="EMBL" id="MBL0386304.1"/>
    </source>
</evidence>
<dbReference type="RefSeq" id="WP_201632427.1">
    <property type="nucleotide sequence ID" value="NZ_JAEQNB010000001.1"/>
</dbReference>